<reference evidence="1 2" key="1">
    <citation type="submission" date="2016-03" db="EMBL/GenBank/DDBJ databases">
        <authorList>
            <person name="Ploux O."/>
        </authorList>
    </citation>
    <scope>NUCLEOTIDE SEQUENCE [LARGE SCALE GENOMIC DNA]</scope>
    <source>
        <strain evidence="1 2">UAMH 11012</strain>
    </source>
</reference>
<sequence>MSYSRDLKQRILGRAGNDKDDECEALFRVVSMKMLSPHFESKTRLPFRQAQWRLPDLASDFPARAKPPHHFLRNENNKDINSIRGTQDLHSFRHVNSSTRQIRHRLFGINSVLVGRLFASEFAPTFQLGFQTEATSNSFAIFERLRLSSLLRSPNHASRESSRGQSSKAAFVSRNHPLPFIPLSEYVETISAAVSGAPPDAF</sequence>
<dbReference type="Proteomes" id="UP000184330">
    <property type="component" value="Unassembled WGS sequence"/>
</dbReference>
<keyword evidence="2" id="KW-1185">Reference proteome</keyword>
<accession>A0A1L7WSR7</accession>
<evidence type="ECO:0000313" key="2">
    <source>
        <dbReference type="Proteomes" id="UP000184330"/>
    </source>
</evidence>
<dbReference type="EMBL" id="FJOG01000007">
    <property type="protein sequence ID" value="CZR55807.1"/>
    <property type="molecule type" value="Genomic_DNA"/>
</dbReference>
<dbReference type="AlphaFoldDB" id="A0A1L7WSR7"/>
<protein>
    <submittedName>
        <fullName evidence="1">Uncharacterized protein</fullName>
    </submittedName>
</protein>
<evidence type="ECO:0000313" key="1">
    <source>
        <dbReference type="EMBL" id="CZR55807.1"/>
    </source>
</evidence>
<name>A0A1L7WSR7_9HELO</name>
<organism evidence="1 2">
    <name type="scientific">Phialocephala subalpina</name>
    <dbReference type="NCBI Taxonomy" id="576137"/>
    <lineage>
        <taxon>Eukaryota</taxon>
        <taxon>Fungi</taxon>
        <taxon>Dikarya</taxon>
        <taxon>Ascomycota</taxon>
        <taxon>Pezizomycotina</taxon>
        <taxon>Leotiomycetes</taxon>
        <taxon>Helotiales</taxon>
        <taxon>Mollisiaceae</taxon>
        <taxon>Phialocephala</taxon>
        <taxon>Phialocephala fortinii species complex</taxon>
    </lineage>
</organism>
<proteinExistence type="predicted"/>
<gene>
    <name evidence="1" type="ORF">PAC_05695</name>
</gene>